<gene>
    <name evidence="1" type="ORF">MENTE1834_LOCUS24725</name>
</gene>
<comment type="caution">
    <text evidence="1">The sequence shown here is derived from an EMBL/GenBank/DDBJ whole genome shotgun (WGS) entry which is preliminary data.</text>
</comment>
<proteinExistence type="predicted"/>
<dbReference type="Proteomes" id="UP001497535">
    <property type="component" value="Unassembled WGS sequence"/>
</dbReference>
<evidence type="ECO:0000313" key="2">
    <source>
        <dbReference type="Proteomes" id="UP001497535"/>
    </source>
</evidence>
<protein>
    <submittedName>
        <fullName evidence="1">Uncharacterized protein</fullName>
    </submittedName>
</protein>
<dbReference type="EMBL" id="CAVMJV010000033">
    <property type="protein sequence ID" value="CAK5077775.1"/>
    <property type="molecule type" value="Genomic_DNA"/>
</dbReference>
<name>A0ACB0ZFK4_MELEN</name>
<sequence length="195" mass="23316">MAERANRSIKERLYRYFSENKTLKWVNVIQDIVNSINNSFNSNIGMRPVDVNYENAESLRRSLKEKAIEQHGPRRWKENRFNVGDPVRVEKNKQVFKKGYLPNFTNEIFIVAKVRLVPHQPPTYRIRDRGGALIRGWFYGNDLVLVRKRLKESIYIVEKVLNKRRHNREDQLFVKFKGYSNEHNRWIPASAITWK</sequence>
<keyword evidence="2" id="KW-1185">Reference proteome</keyword>
<reference evidence="1" key="1">
    <citation type="submission" date="2023-11" db="EMBL/GenBank/DDBJ databases">
        <authorList>
            <person name="Poullet M."/>
        </authorList>
    </citation>
    <scope>NUCLEOTIDE SEQUENCE</scope>
    <source>
        <strain evidence="1">E1834</strain>
    </source>
</reference>
<accession>A0ACB0ZFK4</accession>
<organism evidence="1 2">
    <name type="scientific">Meloidogyne enterolobii</name>
    <name type="common">Root-knot nematode worm</name>
    <name type="synonym">Meloidogyne mayaguensis</name>
    <dbReference type="NCBI Taxonomy" id="390850"/>
    <lineage>
        <taxon>Eukaryota</taxon>
        <taxon>Metazoa</taxon>
        <taxon>Ecdysozoa</taxon>
        <taxon>Nematoda</taxon>
        <taxon>Chromadorea</taxon>
        <taxon>Rhabditida</taxon>
        <taxon>Tylenchina</taxon>
        <taxon>Tylenchomorpha</taxon>
        <taxon>Tylenchoidea</taxon>
        <taxon>Meloidogynidae</taxon>
        <taxon>Meloidogyninae</taxon>
        <taxon>Meloidogyne</taxon>
    </lineage>
</organism>
<evidence type="ECO:0000313" key="1">
    <source>
        <dbReference type="EMBL" id="CAK5077775.1"/>
    </source>
</evidence>